<organism evidence="1 2">
    <name type="scientific">Hydnum rufescens UP504</name>
    <dbReference type="NCBI Taxonomy" id="1448309"/>
    <lineage>
        <taxon>Eukaryota</taxon>
        <taxon>Fungi</taxon>
        <taxon>Dikarya</taxon>
        <taxon>Basidiomycota</taxon>
        <taxon>Agaricomycotina</taxon>
        <taxon>Agaricomycetes</taxon>
        <taxon>Cantharellales</taxon>
        <taxon>Hydnaceae</taxon>
        <taxon>Hydnum</taxon>
    </lineage>
</organism>
<proteinExistence type="predicted"/>
<evidence type="ECO:0000313" key="1">
    <source>
        <dbReference type="EMBL" id="KAF9519430.1"/>
    </source>
</evidence>
<name>A0A9P6E207_9AGAM</name>
<dbReference type="Proteomes" id="UP000886523">
    <property type="component" value="Unassembled WGS sequence"/>
</dbReference>
<protein>
    <submittedName>
        <fullName evidence="1">Uncharacterized protein</fullName>
    </submittedName>
</protein>
<dbReference type="EMBL" id="MU128918">
    <property type="protein sequence ID" value="KAF9519430.1"/>
    <property type="molecule type" value="Genomic_DNA"/>
</dbReference>
<comment type="caution">
    <text evidence="1">The sequence shown here is derived from an EMBL/GenBank/DDBJ whole genome shotgun (WGS) entry which is preliminary data.</text>
</comment>
<dbReference type="AlphaFoldDB" id="A0A9P6E207"/>
<evidence type="ECO:0000313" key="2">
    <source>
        <dbReference type="Proteomes" id="UP000886523"/>
    </source>
</evidence>
<accession>A0A9P6E207</accession>
<gene>
    <name evidence="1" type="ORF">BS47DRAFT_1358270</name>
</gene>
<sequence>MWSDIMQLHPQMGLSPWHGLPHLKPWGSQDTSNRAPRDTVLSHWDHTTANSGHEALPIEARHSYDNNPRLIWVNHQIGIGIKDDIGEKASVYINPLEGLTSETISGDTIISNYKYLHKSQPSRVAGNLLEGSDRTVILSSSDYKMRLLSSLRPDTSDIRLPQYCRSSIITMEENKT</sequence>
<keyword evidence="2" id="KW-1185">Reference proteome</keyword>
<reference evidence="1" key="1">
    <citation type="journal article" date="2020" name="Nat. Commun.">
        <title>Large-scale genome sequencing of mycorrhizal fungi provides insights into the early evolution of symbiotic traits.</title>
        <authorList>
            <person name="Miyauchi S."/>
            <person name="Kiss E."/>
            <person name="Kuo A."/>
            <person name="Drula E."/>
            <person name="Kohler A."/>
            <person name="Sanchez-Garcia M."/>
            <person name="Morin E."/>
            <person name="Andreopoulos B."/>
            <person name="Barry K.W."/>
            <person name="Bonito G."/>
            <person name="Buee M."/>
            <person name="Carver A."/>
            <person name="Chen C."/>
            <person name="Cichocki N."/>
            <person name="Clum A."/>
            <person name="Culley D."/>
            <person name="Crous P.W."/>
            <person name="Fauchery L."/>
            <person name="Girlanda M."/>
            <person name="Hayes R.D."/>
            <person name="Keri Z."/>
            <person name="LaButti K."/>
            <person name="Lipzen A."/>
            <person name="Lombard V."/>
            <person name="Magnuson J."/>
            <person name="Maillard F."/>
            <person name="Murat C."/>
            <person name="Nolan M."/>
            <person name="Ohm R.A."/>
            <person name="Pangilinan J."/>
            <person name="Pereira M.F."/>
            <person name="Perotto S."/>
            <person name="Peter M."/>
            <person name="Pfister S."/>
            <person name="Riley R."/>
            <person name="Sitrit Y."/>
            <person name="Stielow J.B."/>
            <person name="Szollosi G."/>
            <person name="Zifcakova L."/>
            <person name="Stursova M."/>
            <person name="Spatafora J.W."/>
            <person name="Tedersoo L."/>
            <person name="Vaario L.M."/>
            <person name="Yamada A."/>
            <person name="Yan M."/>
            <person name="Wang P."/>
            <person name="Xu J."/>
            <person name="Bruns T."/>
            <person name="Baldrian P."/>
            <person name="Vilgalys R."/>
            <person name="Dunand C."/>
            <person name="Henrissat B."/>
            <person name="Grigoriev I.V."/>
            <person name="Hibbett D."/>
            <person name="Nagy L.G."/>
            <person name="Martin F.M."/>
        </authorList>
    </citation>
    <scope>NUCLEOTIDE SEQUENCE</scope>
    <source>
        <strain evidence="1">UP504</strain>
    </source>
</reference>